<dbReference type="EMBL" id="CAXLJM020000144">
    <property type="protein sequence ID" value="CAL8141047.1"/>
    <property type="molecule type" value="Genomic_DNA"/>
</dbReference>
<feature type="transmembrane region" description="Helical" evidence="1">
    <location>
        <begin position="58"/>
        <end position="85"/>
    </location>
</feature>
<proteinExistence type="predicted"/>
<organism evidence="2 3">
    <name type="scientific">Orchesella dallaii</name>
    <dbReference type="NCBI Taxonomy" id="48710"/>
    <lineage>
        <taxon>Eukaryota</taxon>
        <taxon>Metazoa</taxon>
        <taxon>Ecdysozoa</taxon>
        <taxon>Arthropoda</taxon>
        <taxon>Hexapoda</taxon>
        <taxon>Collembola</taxon>
        <taxon>Entomobryomorpha</taxon>
        <taxon>Entomobryoidea</taxon>
        <taxon>Orchesellidae</taxon>
        <taxon>Orchesellinae</taxon>
        <taxon>Orchesella</taxon>
    </lineage>
</organism>
<evidence type="ECO:0000256" key="1">
    <source>
        <dbReference type="SAM" id="Phobius"/>
    </source>
</evidence>
<evidence type="ECO:0008006" key="4">
    <source>
        <dbReference type="Google" id="ProtNLM"/>
    </source>
</evidence>
<reference evidence="2 3" key="1">
    <citation type="submission" date="2024-08" db="EMBL/GenBank/DDBJ databases">
        <authorList>
            <person name="Cucini C."/>
            <person name="Frati F."/>
        </authorList>
    </citation>
    <scope>NUCLEOTIDE SEQUENCE [LARGE SCALE GENOMIC DNA]</scope>
</reference>
<keyword evidence="1" id="KW-1133">Transmembrane helix</keyword>
<dbReference type="Proteomes" id="UP001642540">
    <property type="component" value="Unassembled WGS sequence"/>
</dbReference>
<keyword evidence="1" id="KW-0812">Transmembrane</keyword>
<gene>
    <name evidence="2" type="ORF">ODALV1_LOCUS28548</name>
</gene>
<feature type="transmembrane region" description="Helical" evidence="1">
    <location>
        <begin position="97"/>
        <end position="118"/>
    </location>
</feature>
<protein>
    <recommendedName>
        <fullName evidence="4">G protein-coupled receptor</fullName>
    </recommendedName>
</protein>
<feature type="transmembrane region" description="Helical" evidence="1">
    <location>
        <begin position="307"/>
        <end position="335"/>
    </location>
</feature>
<sequence length="392" mass="44961">MDDYPENTILTPNVRLAVQINRGAFFYLYPHLFVHQIDEDANVFRITRTKCNWKLLPFLLSIIIFTTICGLGSALYVCATHFLGIRTGRHQLQLDNLLEIEFLTALGFMEVLALIILATKPLIIQCFNEVFHLERRCFAFVQCNRRNQPTFHKDLIGIFLILVTISLALGGPIGIPIVLFAHGDPFYYIIEEILPDRYNRSMTLIILTPIIRYILCFFCVMEFIRIAVHGIFFGLLSASAIHSLLEKLPKIESNYQSFRIFLQMRVFFAVASGLINSVALIGVIVSHIMTILVLWATIMLHGILHPVISLFFIGMSILFSGLTLVLLRVPALITFKTKVYLKQKRIVYLKLKYHNSIRVRCGSFFEFKYSTVMSYFNHMANNLTNAILLVQP</sequence>
<accession>A0ABP1S1E4</accession>
<feature type="transmembrane region" description="Helical" evidence="1">
    <location>
        <begin position="155"/>
        <end position="181"/>
    </location>
</feature>
<keyword evidence="1" id="KW-0472">Membrane</keyword>
<feature type="transmembrane region" description="Helical" evidence="1">
    <location>
        <begin position="226"/>
        <end position="245"/>
    </location>
</feature>
<evidence type="ECO:0000313" key="2">
    <source>
        <dbReference type="EMBL" id="CAL8141047.1"/>
    </source>
</evidence>
<keyword evidence="3" id="KW-1185">Reference proteome</keyword>
<name>A0ABP1S1E4_9HEXA</name>
<evidence type="ECO:0000313" key="3">
    <source>
        <dbReference type="Proteomes" id="UP001642540"/>
    </source>
</evidence>
<feature type="transmembrane region" description="Helical" evidence="1">
    <location>
        <begin position="266"/>
        <end position="295"/>
    </location>
</feature>
<comment type="caution">
    <text evidence="2">The sequence shown here is derived from an EMBL/GenBank/DDBJ whole genome shotgun (WGS) entry which is preliminary data.</text>
</comment>